<organism evidence="2 3">
    <name type="scientific">Candidatus Hakubella thermalkaliphila</name>
    <dbReference type="NCBI Taxonomy" id="2754717"/>
    <lineage>
        <taxon>Bacteria</taxon>
        <taxon>Bacillati</taxon>
        <taxon>Actinomycetota</taxon>
        <taxon>Actinomycetota incertae sedis</taxon>
        <taxon>Candidatus Hakubellales</taxon>
        <taxon>Candidatus Hakubellaceae</taxon>
        <taxon>Candidatus Hakubella</taxon>
    </lineage>
</organism>
<evidence type="ECO:0000256" key="1">
    <source>
        <dbReference type="SAM" id="MobiDB-lite"/>
    </source>
</evidence>
<name>A0A6V8P5Y0_9ACTN</name>
<sequence>MKGIEEDILHREWVTGVSIQLSPPLGLSNLDPVTSAVAGTVEPPLFDKGFQQNRLVAIAGLPVLWQAPGDAGQNSGGQVLGTDPGKDKEAGVVYDQMKLVHPLLSGPTDEPIAGGKGPGRSSKAQCCQKMGAAKDQVPNLRAR</sequence>
<dbReference type="Proteomes" id="UP000591948">
    <property type="component" value="Unassembled WGS sequence"/>
</dbReference>
<protein>
    <submittedName>
        <fullName evidence="2">Uncharacterized protein</fullName>
    </submittedName>
</protein>
<gene>
    <name evidence="2" type="ORF">HKBW3S33_01456</name>
</gene>
<comment type="caution">
    <text evidence="2">The sequence shown here is derived from an EMBL/GenBank/DDBJ whole genome shotgun (WGS) entry which is preliminary data.</text>
</comment>
<accession>A0A6V8P5Y0</accession>
<feature type="region of interest" description="Disordered" evidence="1">
    <location>
        <begin position="104"/>
        <end position="143"/>
    </location>
</feature>
<keyword evidence="3" id="KW-1185">Reference proteome</keyword>
<proteinExistence type="predicted"/>
<reference evidence="2 3" key="1">
    <citation type="journal article" date="2020" name="Front. Microbiol.">
        <title>Single-cell genomics of novel Actinobacteria with the Wood-Ljungdahl pathway discovered in a serpentinizing system.</title>
        <authorList>
            <person name="Merino N."/>
            <person name="Kawai M."/>
            <person name="Boyd E.S."/>
            <person name="Colman D.R."/>
            <person name="McGlynn S.E."/>
            <person name="Nealson K.H."/>
            <person name="Kurokawa K."/>
            <person name="Hongoh Y."/>
        </authorList>
    </citation>
    <scope>NUCLEOTIDE SEQUENCE [LARGE SCALE GENOMIC DNA]</scope>
    <source>
        <strain evidence="2 3">S33</strain>
    </source>
</reference>
<dbReference type="EMBL" id="BLRY01000102">
    <property type="protein sequence ID" value="GFP28039.1"/>
    <property type="molecule type" value="Genomic_DNA"/>
</dbReference>
<evidence type="ECO:0000313" key="3">
    <source>
        <dbReference type="Proteomes" id="UP000591948"/>
    </source>
</evidence>
<dbReference type="AlphaFoldDB" id="A0A6V8P5Y0"/>
<evidence type="ECO:0000313" key="2">
    <source>
        <dbReference type="EMBL" id="GFP28039.1"/>
    </source>
</evidence>